<feature type="compositionally biased region" description="Polar residues" evidence="1">
    <location>
        <begin position="910"/>
        <end position="921"/>
    </location>
</feature>
<keyword evidence="2" id="KW-0812">Transmembrane</keyword>
<feature type="transmembrane region" description="Helical" evidence="2">
    <location>
        <begin position="259"/>
        <end position="283"/>
    </location>
</feature>
<feature type="compositionally biased region" description="Low complexity" evidence="1">
    <location>
        <begin position="708"/>
        <end position="722"/>
    </location>
</feature>
<evidence type="ECO:0000256" key="1">
    <source>
        <dbReference type="SAM" id="MobiDB-lite"/>
    </source>
</evidence>
<feature type="transmembrane region" description="Helical" evidence="2">
    <location>
        <begin position="172"/>
        <end position="197"/>
    </location>
</feature>
<dbReference type="AlphaFoldDB" id="A0A5J4WDV4"/>
<gene>
    <name evidence="3" type="ORF">EZS28_011353</name>
</gene>
<name>A0A5J4WDV4_9EUKA</name>
<dbReference type="Proteomes" id="UP000324800">
    <property type="component" value="Unassembled WGS sequence"/>
</dbReference>
<accession>A0A5J4WDV4</accession>
<feature type="transmembrane region" description="Helical" evidence="2">
    <location>
        <begin position="327"/>
        <end position="346"/>
    </location>
</feature>
<feature type="transmembrane region" description="Helical" evidence="2">
    <location>
        <begin position="304"/>
        <end position="321"/>
    </location>
</feature>
<dbReference type="PANTHER" id="PTHR31600:SF2">
    <property type="entry name" value="GAMETE ENRICHED GENE 10 PROTEIN-RELATED"/>
    <property type="match status" value="1"/>
</dbReference>
<feature type="region of interest" description="Disordered" evidence="1">
    <location>
        <begin position="674"/>
        <end position="723"/>
    </location>
</feature>
<feature type="region of interest" description="Disordered" evidence="1">
    <location>
        <begin position="895"/>
        <end position="938"/>
    </location>
</feature>
<organism evidence="3 4">
    <name type="scientific">Streblomastix strix</name>
    <dbReference type="NCBI Taxonomy" id="222440"/>
    <lineage>
        <taxon>Eukaryota</taxon>
        <taxon>Metamonada</taxon>
        <taxon>Preaxostyla</taxon>
        <taxon>Oxymonadida</taxon>
        <taxon>Streblomastigidae</taxon>
        <taxon>Streblomastix</taxon>
    </lineage>
</organism>
<feature type="transmembrane region" description="Helical" evidence="2">
    <location>
        <begin position="358"/>
        <end position="384"/>
    </location>
</feature>
<sequence>ERKRKMDELELAIRQGLDGNKTKNAIGIKRVGTEASLSHDQNNTSQRKPVIPVCTALREPGDYDPVNFADPDNTMDTGYELVVDPNTYEINTSTPLEDNPYSNMRKPEKIFSWMFGMSKGRDTGPAYDYAIVIGAVLEVLALMLQNIAWPAANWFNKIFGSVTGFWLMNRNSAIILEITGICVFALVLAIYSVSIPLSYITKMRIHINKSVRSSLQHILLLLNITLTVPILSILLSQMLCNGQNMLYFYPSIKCSSVRHVGILAIGALGVLGFVIHSVFVAGFQFKYRMKHGGPFACRQGNFNMLLQCAICMLIIFCTLAHTHKYHIAQGALCFTEFALLALWCLYKQPFYSRLGNATMSVICTVISLVGLFATFAAVFSIEYIGEDDVLVIRTQLPIYGIVIFWAMFSLVIPLLSIVMAYLTIRRGRILWALGPNNEMLQIQRKKHKNIYGAQRGLIFGSDPNVGQIQIEQDHQDNIKRDGWQYFTQDQQLTNRTSITVDYANPNSQSQFQSMQSHGGMRRSQSVLSKSDFSKQGASGHWKYTKILKASQVEPSMRFLQLKKLRHKPEYIQNVDRIYVQEMKHFSANASLRIDYALFLISFRGQISQLNILQREQSLIGKAIGSAQNAFPLYPFIMDKWIIYQITHEMQEKYEELEVLQNSINAFNKYRDDEKNHELEKNSQSQQGTLRQLKKKPSQMKDLQQPNEQSQASSVSQGSSQYQEQKDLLNRENDFFLYGAEHGDGWGVGYINEEKEGLKRRFESENYGDNQRKVLSQETESHTYLILQKAVQLYELAVRRLQAMWTEIGKDVSDPQRVMDLERQAIADGLECQTLLLLLLGEQLREGESRGTKCLIVLWLYAILLRDVFCSYDTSAAFSQEAFVLWKEIHPEQFQQQANENEQKKKVPLGNNDSIKNMSTFTKSDKVGDTVQGGSQTSD</sequence>
<evidence type="ECO:0000313" key="3">
    <source>
        <dbReference type="EMBL" id="KAA6393121.1"/>
    </source>
</evidence>
<evidence type="ECO:0000256" key="2">
    <source>
        <dbReference type="SAM" id="Phobius"/>
    </source>
</evidence>
<evidence type="ECO:0000313" key="4">
    <source>
        <dbReference type="Proteomes" id="UP000324800"/>
    </source>
</evidence>
<keyword evidence="2" id="KW-1133">Transmembrane helix</keyword>
<protein>
    <submittedName>
        <fullName evidence="3">Uncharacterized protein</fullName>
    </submittedName>
</protein>
<dbReference type="OrthoDB" id="10690004at2759"/>
<feature type="transmembrane region" description="Helical" evidence="2">
    <location>
        <begin position="396"/>
        <end position="422"/>
    </location>
</feature>
<dbReference type="InterPro" id="IPR052994">
    <property type="entry name" value="Tiny_macrocysts_regulators"/>
</dbReference>
<dbReference type="EMBL" id="SNRW01002334">
    <property type="protein sequence ID" value="KAA6393121.1"/>
    <property type="molecule type" value="Genomic_DNA"/>
</dbReference>
<keyword evidence="2" id="KW-0472">Membrane</keyword>
<feature type="transmembrane region" description="Helical" evidence="2">
    <location>
        <begin position="218"/>
        <end position="239"/>
    </location>
</feature>
<reference evidence="3 4" key="1">
    <citation type="submission" date="2019-03" db="EMBL/GenBank/DDBJ databases">
        <title>Single cell metagenomics reveals metabolic interactions within the superorganism composed of flagellate Streblomastix strix and complex community of Bacteroidetes bacteria on its surface.</title>
        <authorList>
            <person name="Treitli S.C."/>
            <person name="Kolisko M."/>
            <person name="Husnik F."/>
            <person name="Keeling P."/>
            <person name="Hampl V."/>
        </authorList>
    </citation>
    <scope>NUCLEOTIDE SEQUENCE [LARGE SCALE GENOMIC DNA]</scope>
    <source>
        <strain evidence="3">ST1C</strain>
    </source>
</reference>
<comment type="caution">
    <text evidence="3">The sequence shown here is derived from an EMBL/GenBank/DDBJ whole genome shotgun (WGS) entry which is preliminary data.</text>
</comment>
<feature type="transmembrane region" description="Helical" evidence="2">
    <location>
        <begin position="127"/>
        <end position="152"/>
    </location>
</feature>
<dbReference type="PANTHER" id="PTHR31600">
    <property type="entry name" value="TINY MACROCYSTS PROTEIN B-RELATED"/>
    <property type="match status" value="1"/>
</dbReference>
<proteinExistence type="predicted"/>
<feature type="non-terminal residue" evidence="3">
    <location>
        <position position="1"/>
    </location>
</feature>